<dbReference type="STRING" id="213810.RUM_03680"/>
<dbReference type="BioCyc" id="RCHA213810:RUM_RS01780-MONOMER"/>
<dbReference type="EMBL" id="FP929052">
    <property type="protein sequence ID" value="CBL16607.1"/>
    <property type="molecule type" value="Genomic_DNA"/>
</dbReference>
<dbReference type="PATRIC" id="fig|213810.4.peg.275"/>
<gene>
    <name evidence="1" type="ordered locus">RUM_03680</name>
</gene>
<keyword evidence="2" id="KW-1185">Reference proteome</keyword>
<dbReference type="RefSeq" id="WP_015557514.1">
    <property type="nucleotide sequence ID" value="NC_021039.1"/>
</dbReference>
<accession>D4LAG2</accession>
<dbReference type="HOGENOM" id="CLU_159862_0_0_9"/>
<name>D4LAG2_RUMC1</name>
<evidence type="ECO:0000313" key="2">
    <source>
        <dbReference type="Proteomes" id="UP000007054"/>
    </source>
</evidence>
<organism evidence="1 2">
    <name type="scientific">Ruminococcus champanellensis (strain DSM 18848 / JCM 17042 / KCTC 15320 / 18P13)</name>
    <dbReference type="NCBI Taxonomy" id="213810"/>
    <lineage>
        <taxon>Bacteria</taxon>
        <taxon>Bacillati</taxon>
        <taxon>Bacillota</taxon>
        <taxon>Clostridia</taxon>
        <taxon>Eubacteriales</taxon>
        <taxon>Oscillospiraceae</taxon>
        <taxon>Ruminococcus</taxon>
    </lineage>
</organism>
<dbReference type="KEGG" id="rch:RUM_03680"/>
<reference evidence="1" key="2">
    <citation type="submission" date="2010-03" db="EMBL/GenBank/DDBJ databases">
        <authorList>
            <person name="Pajon A."/>
        </authorList>
    </citation>
    <scope>NUCLEOTIDE SEQUENCE</scope>
    <source>
        <strain evidence="1">Type strain: 18P13</strain>
    </source>
</reference>
<sequence length="88" mass="10518">MIEVHVINGDLSEPEIDAYIAYGREKYPDREICGVDIRLDGEFVDLKYYFRPRFQHVYRATDYLVKTLDVLNDAKRAEYRDKVMHPVY</sequence>
<protein>
    <submittedName>
        <fullName evidence="1">Uncharacterized protein</fullName>
    </submittedName>
</protein>
<dbReference type="GeneID" id="83155202"/>
<evidence type="ECO:0000313" key="1">
    <source>
        <dbReference type="EMBL" id="CBL16607.1"/>
    </source>
</evidence>
<dbReference type="AlphaFoldDB" id="D4LAG2"/>
<proteinExistence type="predicted"/>
<reference evidence="1" key="1">
    <citation type="submission" date="2010-03" db="EMBL/GenBank/DDBJ databases">
        <title>The genome sequence of Ruminococcus sp. 18P13.</title>
        <authorList>
            <consortium name="metaHIT consortium -- http://www.metahit.eu/"/>
            <person name="Pajon A."/>
            <person name="Turner K."/>
            <person name="Parkhill J."/>
            <person name="Bernalier A."/>
        </authorList>
    </citation>
    <scope>NUCLEOTIDE SEQUENCE [LARGE SCALE GENOMIC DNA]</scope>
    <source>
        <strain evidence="1">Type strain: 18P13</strain>
    </source>
</reference>
<dbReference type="Proteomes" id="UP000007054">
    <property type="component" value="Chromosome"/>
</dbReference>